<evidence type="ECO:0000313" key="3">
    <source>
        <dbReference type="Proteomes" id="UP000184510"/>
    </source>
</evidence>
<evidence type="ECO:0000256" key="1">
    <source>
        <dbReference type="SAM" id="MobiDB-lite"/>
    </source>
</evidence>
<evidence type="ECO:0000313" key="2">
    <source>
        <dbReference type="EMBL" id="SHJ79173.1"/>
    </source>
</evidence>
<name>A0A1M6M7F0_9BACT</name>
<feature type="region of interest" description="Disordered" evidence="1">
    <location>
        <begin position="33"/>
        <end position="57"/>
    </location>
</feature>
<gene>
    <name evidence="2" type="ORF">SAMN02745181_2625</name>
</gene>
<protein>
    <submittedName>
        <fullName evidence="2">Uncharacterized protein</fullName>
    </submittedName>
</protein>
<dbReference type="STRING" id="1123071.SAMN02745181_2625"/>
<accession>A0A1M6M7F0</accession>
<dbReference type="AlphaFoldDB" id="A0A1M6M7F0"/>
<dbReference type="EMBL" id="FQYR01000004">
    <property type="protein sequence ID" value="SHJ79173.1"/>
    <property type="molecule type" value="Genomic_DNA"/>
</dbReference>
<dbReference type="InParanoid" id="A0A1M6M7F0"/>
<organism evidence="2 3">
    <name type="scientific">Rubritalea squalenifaciens DSM 18772</name>
    <dbReference type="NCBI Taxonomy" id="1123071"/>
    <lineage>
        <taxon>Bacteria</taxon>
        <taxon>Pseudomonadati</taxon>
        <taxon>Verrucomicrobiota</taxon>
        <taxon>Verrucomicrobiia</taxon>
        <taxon>Verrucomicrobiales</taxon>
        <taxon>Rubritaleaceae</taxon>
        <taxon>Rubritalea</taxon>
    </lineage>
</organism>
<sequence length="57" mass="6212">MFYCALLEAFVKRPEALPTGAKWAAVMKQVPRDANRSLGPDGATSDDDIILEETSTN</sequence>
<proteinExistence type="predicted"/>
<keyword evidence="3" id="KW-1185">Reference proteome</keyword>
<dbReference type="Proteomes" id="UP000184510">
    <property type="component" value="Unassembled WGS sequence"/>
</dbReference>
<reference evidence="2 3" key="1">
    <citation type="submission" date="2016-11" db="EMBL/GenBank/DDBJ databases">
        <authorList>
            <person name="Jaros S."/>
            <person name="Januszkiewicz K."/>
            <person name="Wedrychowicz H."/>
        </authorList>
    </citation>
    <scope>NUCLEOTIDE SEQUENCE [LARGE SCALE GENOMIC DNA]</scope>
    <source>
        <strain evidence="2 3">DSM 18772</strain>
    </source>
</reference>